<dbReference type="EMBL" id="BSEC01000001">
    <property type="protein sequence ID" value="GLI93817.1"/>
    <property type="molecule type" value="Genomic_DNA"/>
</dbReference>
<dbReference type="InterPro" id="IPR004006">
    <property type="entry name" value="DhaK_dom"/>
</dbReference>
<organism evidence="2 3">
    <name type="scientific">Methylocystis echinoides</name>
    <dbReference type="NCBI Taxonomy" id="29468"/>
    <lineage>
        <taxon>Bacteria</taxon>
        <taxon>Pseudomonadati</taxon>
        <taxon>Pseudomonadota</taxon>
        <taxon>Alphaproteobacteria</taxon>
        <taxon>Hyphomicrobiales</taxon>
        <taxon>Methylocystaceae</taxon>
        <taxon>Methylocystis</taxon>
    </lineage>
</organism>
<dbReference type="InterPro" id="IPR036518">
    <property type="entry name" value="CobE/GbiG_C_sf"/>
</dbReference>
<keyword evidence="2" id="KW-0808">Transferase</keyword>
<protein>
    <submittedName>
        <fullName evidence="2">Precorrin methylase</fullName>
    </submittedName>
</protein>
<dbReference type="Pfam" id="PF01890">
    <property type="entry name" value="CbiG_C"/>
    <property type="match status" value="1"/>
</dbReference>
<dbReference type="GO" id="GO:0032259">
    <property type="term" value="P:methylation"/>
    <property type="evidence" value="ECO:0007669"/>
    <property type="project" value="UniProtKB-KW"/>
</dbReference>
<dbReference type="GO" id="GO:0006071">
    <property type="term" value="P:glycerol metabolic process"/>
    <property type="evidence" value="ECO:0007669"/>
    <property type="project" value="InterPro"/>
</dbReference>
<evidence type="ECO:0000313" key="3">
    <source>
        <dbReference type="Proteomes" id="UP001144323"/>
    </source>
</evidence>
<evidence type="ECO:0000313" key="2">
    <source>
        <dbReference type="EMBL" id="GLI93817.1"/>
    </source>
</evidence>
<dbReference type="SUPFAM" id="SSF159664">
    <property type="entry name" value="CobE/GbiG C-terminal domain-like"/>
    <property type="match status" value="1"/>
</dbReference>
<evidence type="ECO:0000259" key="1">
    <source>
        <dbReference type="PROSITE" id="PS51481"/>
    </source>
</evidence>
<accession>A0A9W6LST2</accession>
<keyword evidence="3" id="KW-1185">Reference proteome</keyword>
<gene>
    <name evidence="2" type="primary">cobE</name>
    <name evidence="2" type="ORF">LMG27198_28090</name>
</gene>
<feature type="domain" description="DhaK" evidence="1">
    <location>
        <begin position="1"/>
        <end position="137"/>
    </location>
</feature>
<proteinExistence type="predicted"/>
<comment type="caution">
    <text evidence="2">The sequence shown here is derived from an EMBL/GenBank/DDBJ whole genome shotgun (WGS) entry which is preliminary data.</text>
</comment>
<dbReference type="InterPro" id="IPR052553">
    <property type="entry name" value="CbiG_hydrolase"/>
</dbReference>
<name>A0A9W6LST2_9HYPH</name>
<dbReference type="Proteomes" id="UP001144323">
    <property type="component" value="Unassembled WGS sequence"/>
</dbReference>
<dbReference type="Gene3D" id="3.30.420.180">
    <property type="entry name" value="CobE/GbiG C-terminal domain"/>
    <property type="match status" value="1"/>
</dbReference>
<dbReference type="GO" id="GO:0008168">
    <property type="term" value="F:methyltransferase activity"/>
    <property type="evidence" value="ECO:0007669"/>
    <property type="project" value="UniProtKB-KW"/>
</dbReference>
<dbReference type="InterPro" id="IPR002750">
    <property type="entry name" value="CobE/GbiG_C"/>
</dbReference>
<sequence>MARDETMSPRYAAGLGARRGVAAEAIVELVQRVAAQHGAPLSRVTLCTLDSKAEEAGFHEAARTLGVDLVFLPLAALKARKGAAPTHSPRVQAMFGVGSVAEAAALVGAGPGSRLLAPRVSTPYAACALAISAEEEE</sequence>
<keyword evidence="2" id="KW-0489">Methyltransferase</keyword>
<dbReference type="PANTHER" id="PTHR37477:SF1">
    <property type="entry name" value="COBALT-PRECORRIN-5A HYDROLASE"/>
    <property type="match status" value="1"/>
</dbReference>
<dbReference type="GO" id="GO:0009236">
    <property type="term" value="P:cobalamin biosynthetic process"/>
    <property type="evidence" value="ECO:0007669"/>
    <property type="project" value="InterPro"/>
</dbReference>
<dbReference type="AlphaFoldDB" id="A0A9W6LST2"/>
<dbReference type="RefSeq" id="WP_281803850.1">
    <property type="nucleotide sequence ID" value="NZ_BSEC01000001.1"/>
</dbReference>
<dbReference type="GO" id="GO:0004371">
    <property type="term" value="F:glycerone kinase activity"/>
    <property type="evidence" value="ECO:0007669"/>
    <property type="project" value="InterPro"/>
</dbReference>
<dbReference type="PROSITE" id="PS51481">
    <property type="entry name" value="DHAK"/>
    <property type="match status" value="1"/>
</dbReference>
<reference evidence="2" key="1">
    <citation type="journal article" date="2023" name="Int. J. Syst. Evol. Microbiol.">
        <title>Methylocystis iwaonis sp. nov., a type II methane-oxidizing bacterium from surface soil of a rice paddy field in Japan, and emended description of the genus Methylocystis (ex Whittenbury et al. 1970) Bowman et al. 1993.</title>
        <authorList>
            <person name="Kaise H."/>
            <person name="Sawadogo J.B."/>
            <person name="Alam M.S."/>
            <person name="Ueno C."/>
            <person name="Dianou D."/>
            <person name="Shinjo R."/>
            <person name="Asakawa S."/>
        </authorList>
    </citation>
    <scope>NUCLEOTIDE SEQUENCE</scope>
    <source>
        <strain evidence="2">LMG27198</strain>
    </source>
</reference>
<dbReference type="PANTHER" id="PTHR37477">
    <property type="entry name" value="COBALT-PRECORRIN-5A HYDROLASE"/>
    <property type="match status" value="1"/>
</dbReference>